<dbReference type="EMBL" id="CAJOBP010105686">
    <property type="protein sequence ID" value="CAF4988469.1"/>
    <property type="molecule type" value="Genomic_DNA"/>
</dbReference>
<dbReference type="Pfam" id="PF05731">
    <property type="entry name" value="TROVE"/>
    <property type="match status" value="1"/>
</dbReference>
<evidence type="ECO:0000313" key="4">
    <source>
        <dbReference type="Proteomes" id="UP000663873"/>
    </source>
</evidence>
<reference evidence="2" key="1">
    <citation type="submission" date="2021-02" db="EMBL/GenBank/DDBJ databases">
        <authorList>
            <person name="Nowell W R."/>
        </authorList>
    </citation>
    <scope>NUCLEOTIDE SEQUENCE</scope>
</reference>
<evidence type="ECO:0000313" key="2">
    <source>
        <dbReference type="EMBL" id="CAF4932342.1"/>
    </source>
</evidence>
<organism evidence="2 4">
    <name type="scientific">Rotaria socialis</name>
    <dbReference type="NCBI Taxonomy" id="392032"/>
    <lineage>
        <taxon>Eukaryota</taxon>
        <taxon>Metazoa</taxon>
        <taxon>Spiralia</taxon>
        <taxon>Gnathifera</taxon>
        <taxon>Rotifera</taxon>
        <taxon>Eurotatoria</taxon>
        <taxon>Bdelloidea</taxon>
        <taxon>Philodinida</taxon>
        <taxon>Philodinidae</taxon>
        <taxon>Rotaria</taxon>
    </lineage>
</organism>
<sequence length="80" mass="9203">LEEEFNKWCAAKETISGIPDIKSRRLTRKEKGKKTVLTPLEKAKKLGSKEIKYDPALLQRYRKALDCSVKIATQRNCQPI</sequence>
<dbReference type="AlphaFoldDB" id="A0A821WXG9"/>
<name>A0A821WXG9_9BILA</name>
<feature type="domain" description="TROVE" evidence="1">
    <location>
        <begin position="20"/>
        <end position="80"/>
    </location>
</feature>
<dbReference type="Proteomes" id="UP000663873">
    <property type="component" value="Unassembled WGS sequence"/>
</dbReference>
<dbReference type="InterPro" id="IPR008858">
    <property type="entry name" value="TROVE_dom"/>
</dbReference>
<gene>
    <name evidence="2" type="ORF">UJA718_LOCUS46928</name>
    <name evidence="3" type="ORF">UJA718_LOCUS49693</name>
</gene>
<evidence type="ECO:0000259" key="1">
    <source>
        <dbReference type="Pfam" id="PF05731"/>
    </source>
</evidence>
<comment type="caution">
    <text evidence="2">The sequence shown here is derived from an EMBL/GenBank/DDBJ whole genome shotgun (WGS) entry which is preliminary data.</text>
</comment>
<dbReference type="EMBL" id="CAJOBP010086418">
    <property type="protein sequence ID" value="CAF4932342.1"/>
    <property type="molecule type" value="Genomic_DNA"/>
</dbReference>
<feature type="non-terminal residue" evidence="2">
    <location>
        <position position="80"/>
    </location>
</feature>
<protein>
    <recommendedName>
        <fullName evidence="1">TROVE domain-containing protein</fullName>
    </recommendedName>
</protein>
<accession>A0A821WXG9</accession>
<feature type="non-terminal residue" evidence="2">
    <location>
        <position position="1"/>
    </location>
</feature>
<proteinExistence type="predicted"/>
<keyword evidence="4" id="KW-1185">Reference proteome</keyword>
<dbReference type="GO" id="GO:0003723">
    <property type="term" value="F:RNA binding"/>
    <property type="evidence" value="ECO:0007669"/>
    <property type="project" value="InterPro"/>
</dbReference>
<evidence type="ECO:0000313" key="3">
    <source>
        <dbReference type="EMBL" id="CAF4988469.1"/>
    </source>
</evidence>